<keyword evidence="1" id="KW-0812">Transmembrane</keyword>
<dbReference type="OrthoDB" id="528201at2"/>
<accession>A0A433NK59</accession>
<evidence type="ECO:0000256" key="1">
    <source>
        <dbReference type="SAM" id="Phobius"/>
    </source>
</evidence>
<feature type="transmembrane region" description="Helical" evidence="1">
    <location>
        <begin position="7"/>
        <end position="24"/>
    </location>
</feature>
<gene>
    <name evidence="2" type="ORF">PCC6912_24620</name>
</gene>
<evidence type="ECO:0000313" key="3">
    <source>
        <dbReference type="Proteomes" id="UP000268857"/>
    </source>
</evidence>
<dbReference type="AlphaFoldDB" id="A0A433NK59"/>
<organism evidence="2 3">
    <name type="scientific">Chlorogloeopsis fritschii PCC 6912</name>
    <dbReference type="NCBI Taxonomy" id="211165"/>
    <lineage>
        <taxon>Bacteria</taxon>
        <taxon>Bacillati</taxon>
        <taxon>Cyanobacteriota</taxon>
        <taxon>Cyanophyceae</taxon>
        <taxon>Nostocales</taxon>
        <taxon>Chlorogloeopsidaceae</taxon>
        <taxon>Chlorogloeopsis</taxon>
    </lineage>
</organism>
<keyword evidence="3" id="KW-1185">Reference proteome</keyword>
<reference evidence="2 3" key="1">
    <citation type="journal article" date="2019" name="Genome Biol. Evol.">
        <title>Day and night: Metabolic profiles and evolutionary relationships of six axenic non-marine cyanobacteria.</title>
        <authorList>
            <person name="Will S.E."/>
            <person name="Henke P."/>
            <person name="Boedeker C."/>
            <person name="Huang S."/>
            <person name="Brinkmann H."/>
            <person name="Rohde M."/>
            <person name="Jarek M."/>
            <person name="Friedl T."/>
            <person name="Seufert S."/>
            <person name="Schumacher M."/>
            <person name="Overmann J."/>
            <person name="Neumann-Schaal M."/>
            <person name="Petersen J."/>
        </authorList>
    </citation>
    <scope>NUCLEOTIDE SEQUENCE [LARGE SCALE GENOMIC DNA]</scope>
    <source>
        <strain evidence="2 3">PCC 6912</strain>
    </source>
</reference>
<keyword evidence="1" id="KW-0472">Membrane</keyword>
<proteinExistence type="predicted"/>
<protein>
    <submittedName>
        <fullName evidence="2">Uncharacterized protein</fullName>
    </submittedName>
</protein>
<evidence type="ECO:0000313" key="2">
    <source>
        <dbReference type="EMBL" id="RUR83088.1"/>
    </source>
</evidence>
<sequence>MMAREDGSNLIFLTLYIIGVTYTFNRMIDSIDDKIKYAFNKAAVDEQLKEKNLQDDIGISFKLSPSYDMDELKELSVSIENKSKDLAVYVDWDNCSLVVDYSKQSRRVIRKSPDLTRDLAVPQSPSLIAPAKTLSVAVAAEDVFQRDPATGTYKVNTPLINVSALGKSPVKAQKILFKQFMDGKKALEFSLQLVLRISELRVGIAPGEDKPPMCIVNCPFTIKKLPWWYALPWNKRR</sequence>
<keyword evidence="1" id="KW-1133">Transmembrane helix</keyword>
<dbReference type="EMBL" id="RSCJ01000008">
    <property type="protein sequence ID" value="RUR83088.1"/>
    <property type="molecule type" value="Genomic_DNA"/>
</dbReference>
<comment type="caution">
    <text evidence="2">The sequence shown here is derived from an EMBL/GenBank/DDBJ whole genome shotgun (WGS) entry which is preliminary data.</text>
</comment>
<dbReference type="RefSeq" id="WP_016873103.1">
    <property type="nucleotide sequence ID" value="NZ_AJLN01000037.1"/>
</dbReference>
<name>A0A433NK59_CHLFR</name>
<dbReference type="Proteomes" id="UP000268857">
    <property type="component" value="Unassembled WGS sequence"/>
</dbReference>